<gene>
    <name evidence="2" type="ORF">ATI53_105518</name>
</gene>
<dbReference type="AlphaFoldDB" id="A0A327XR01"/>
<accession>A0A327XR01</accession>
<sequence>MSMQTIQNGYRGLHLLFDINMDRVLFLAAIPAALYIGAFLGSL</sequence>
<keyword evidence="1" id="KW-0812">Transmembrane</keyword>
<evidence type="ECO:0000256" key="1">
    <source>
        <dbReference type="SAM" id="Phobius"/>
    </source>
</evidence>
<evidence type="ECO:0000313" key="3">
    <source>
        <dbReference type="Proteomes" id="UP000249165"/>
    </source>
</evidence>
<comment type="caution">
    <text evidence="2">The sequence shown here is derived from an EMBL/GenBank/DDBJ whole genome shotgun (WGS) entry which is preliminary data.</text>
</comment>
<dbReference type="EMBL" id="QLMG01000055">
    <property type="protein sequence ID" value="RAK10477.1"/>
    <property type="molecule type" value="Genomic_DNA"/>
</dbReference>
<proteinExistence type="predicted"/>
<organism evidence="2 3">
    <name type="scientific">Salipiger aestuarii</name>
    <dbReference type="NCBI Taxonomy" id="568098"/>
    <lineage>
        <taxon>Bacteria</taxon>
        <taxon>Pseudomonadati</taxon>
        <taxon>Pseudomonadota</taxon>
        <taxon>Alphaproteobacteria</taxon>
        <taxon>Rhodobacterales</taxon>
        <taxon>Roseobacteraceae</taxon>
        <taxon>Salipiger</taxon>
    </lineage>
</organism>
<dbReference type="Proteomes" id="UP000249165">
    <property type="component" value="Unassembled WGS sequence"/>
</dbReference>
<name>A0A327XR01_9RHOB</name>
<keyword evidence="1" id="KW-0472">Membrane</keyword>
<keyword evidence="3" id="KW-1185">Reference proteome</keyword>
<feature type="transmembrane region" description="Helical" evidence="1">
    <location>
        <begin position="21"/>
        <end position="40"/>
    </location>
</feature>
<protein>
    <submittedName>
        <fullName evidence="2">Uncharacterized protein</fullName>
    </submittedName>
</protein>
<evidence type="ECO:0000313" key="2">
    <source>
        <dbReference type="EMBL" id="RAK10477.1"/>
    </source>
</evidence>
<reference evidence="2 3" key="1">
    <citation type="submission" date="2018-06" db="EMBL/GenBank/DDBJ databases">
        <title>Genomic Encyclopedia of Archaeal and Bacterial Type Strains, Phase II (KMG-II): from individual species to whole genera.</title>
        <authorList>
            <person name="Goeker M."/>
        </authorList>
    </citation>
    <scope>NUCLEOTIDE SEQUENCE [LARGE SCALE GENOMIC DNA]</scope>
    <source>
        <strain evidence="2 3">DSM 22011</strain>
    </source>
</reference>
<keyword evidence="1" id="KW-1133">Transmembrane helix</keyword>